<evidence type="ECO:0000313" key="6">
    <source>
        <dbReference type="Proteomes" id="UP000437862"/>
    </source>
</evidence>
<accession>A0A562PZD7</accession>
<dbReference type="Gene3D" id="3.30.2140.10">
    <property type="entry name" value="Arylamine N-acetyltransferase"/>
    <property type="match status" value="1"/>
</dbReference>
<name>A0A562PZD7_9BURK</name>
<organism evidence="4 5">
    <name type="scientific">Pseudoduganella flava</name>
    <dbReference type="NCBI Taxonomy" id="871742"/>
    <lineage>
        <taxon>Bacteria</taxon>
        <taxon>Pseudomonadati</taxon>
        <taxon>Pseudomonadota</taxon>
        <taxon>Betaproteobacteria</taxon>
        <taxon>Burkholderiales</taxon>
        <taxon>Oxalobacteraceae</taxon>
        <taxon>Telluria group</taxon>
        <taxon>Pseudoduganella</taxon>
    </lineage>
</organism>
<dbReference type="EMBL" id="CP046904">
    <property type="protein sequence ID" value="QGZ38618.1"/>
    <property type="molecule type" value="Genomic_DNA"/>
</dbReference>
<reference evidence="3 6" key="3">
    <citation type="submission" date="2019-12" db="EMBL/GenBank/DDBJ databases">
        <title>Draft Genome Sequences of Six Type Strains of the Genus Massilia.</title>
        <authorList>
            <person name="Miess H."/>
            <person name="Frediansyah A."/>
            <person name="Goeker M."/>
            <person name="Gross H."/>
        </authorList>
    </citation>
    <scope>NUCLEOTIDE SEQUENCE [LARGE SCALE GENOMIC DNA]</scope>
    <source>
        <strain evidence="3 6">DSM 26639</strain>
    </source>
</reference>
<evidence type="ECO:0000313" key="3">
    <source>
        <dbReference type="EMBL" id="QGZ38618.1"/>
    </source>
</evidence>
<dbReference type="RefSeq" id="WP_145873475.1">
    <property type="nucleotide sequence ID" value="NZ_CP046904.1"/>
</dbReference>
<evidence type="ECO:0000313" key="4">
    <source>
        <dbReference type="EMBL" id="TWI49811.1"/>
    </source>
</evidence>
<reference evidence="4 5" key="1">
    <citation type="journal article" date="2015" name="Stand. Genomic Sci.">
        <title>Genomic Encyclopedia of Bacterial and Archaeal Type Strains, Phase III: the genomes of soil and plant-associated and newly described type strains.</title>
        <authorList>
            <person name="Whitman W.B."/>
            <person name="Woyke T."/>
            <person name="Klenk H.P."/>
            <person name="Zhou Y."/>
            <person name="Lilburn T.G."/>
            <person name="Beck B.J."/>
            <person name="De Vos P."/>
            <person name="Vandamme P."/>
            <person name="Eisen J.A."/>
            <person name="Garrity G."/>
            <person name="Hugenholtz P."/>
            <person name="Kyrpides N.C."/>
        </authorList>
    </citation>
    <scope>NUCLEOTIDE SEQUENCE [LARGE SCALE GENOMIC DNA]</scope>
    <source>
        <strain evidence="4 5">CGMCC 1.10685</strain>
    </source>
</reference>
<dbReference type="SUPFAM" id="SSF54001">
    <property type="entry name" value="Cysteine proteinases"/>
    <property type="match status" value="1"/>
</dbReference>
<dbReference type="Proteomes" id="UP000437862">
    <property type="component" value="Chromosome"/>
</dbReference>
<dbReference type="InterPro" id="IPR038765">
    <property type="entry name" value="Papain-like_cys_pep_sf"/>
</dbReference>
<gene>
    <name evidence="3" type="ORF">GO485_05820</name>
    <name evidence="4" type="ORF">IP92_01034</name>
</gene>
<dbReference type="GO" id="GO:0016407">
    <property type="term" value="F:acetyltransferase activity"/>
    <property type="evidence" value="ECO:0007669"/>
    <property type="project" value="InterPro"/>
</dbReference>
<sequence length="286" mass="31800">MSDLARYFDVTGCRPDGAPSADALARLQLAHMLAFPFENLNPLSGNRVLLDLPALVDKFTARRGGYCFEQNLLYRQALQSLGFRTTPLLARVRANVPEDVVTPRTHMLLLVDVDGERLISDTGFGKMTPTAPLRLVPDVVQQTPHGRYRLVQVGDMGAPAQWGAPSGEYRLEAEIDGTWAALYQFDLRPHWQPDFEMSNWYVSTHPASHFTRDLIAVRTVATGRHVLHNTRYSLYGPDTIFERRELTSGPELMQLLESTFDLAAERVPGLAAKLDAIAARDPASAS</sequence>
<evidence type="ECO:0000313" key="5">
    <source>
        <dbReference type="Proteomes" id="UP000315112"/>
    </source>
</evidence>
<dbReference type="Proteomes" id="UP000315112">
    <property type="component" value="Unassembled WGS sequence"/>
</dbReference>
<keyword evidence="6" id="KW-1185">Reference proteome</keyword>
<dbReference type="OrthoDB" id="7181050at2"/>
<protein>
    <submittedName>
        <fullName evidence="3">Arylamine N-acetyltransferase</fullName>
    </submittedName>
    <submittedName>
        <fullName evidence="4">N-hydroxyarylamine O-acetyltransferase</fullName>
    </submittedName>
</protein>
<dbReference type="PRINTS" id="PR01543">
    <property type="entry name" value="ANATRNSFRASE"/>
</dbReference>
<dbReference type="Gene3D" id="2.40.128.150">
    <property type="entry name" value="Cysteine proteinases"/>
    <property type="match status" value="1"/>
</dbReference>
<dbReference type="EMBL" id="VLKW01000002">
    <property type="protein sequence ID" value="TWI49811.1"/>
    <property type="molecule type" value="Genomic_DNA"/>
</dbReference>
<dbReference type="InterPro" id="IPR001447">
    <property type="entry name" value="Arylamine_N-AcTrfase"/>
</dbReference>
<comment type="similarity">
    <text evidence="1 2">Belongs to the arylamine N-acetyltransferase family.</text>
</comment>
<proteinExistence type="inferred from homology"/>
<reference evidence="4" key="2">
    <citation type="submission" date="2019-07" db="EMBL/GenBank/DDBJ databases">
        <authorList>
            <person name="Whitman W."/>
            <person name="Huntemann M."/>
            <person name="Clum A."/>
            <person name="Pillay M."/>
            <person name="Palaniappan K."/>
            <person name="Varghese N."/>
            <person name="Mikhailova N."/>
            <person name="Stamatis D."/>
            <person name="Reddy T."/>
            <person name="Daum C."/>
            <person name="Shapiro N."/>
            <person name="Ivanova N."/>
            <person name="Kyrpides N."/>
            <person name="Woyke T."/>
        </authorList>
    </citation>
    <scope>NUCLEOTIDE SEQUENCE</scope>
    <source>
        <strain evidence="4">CGMCC 1.10685</strain>
    </source>
</reference>
<dbReference type="PANTHER" id="PTHR11786:SF0">
    <property type="entry name" value="ARYLAMINE N-ACETYLTRANSFERASE 4-RELATED"/>
    <property type="match status" value="1"/>
</dbReference>
<dbReference type="Pfam" id="PF00797">
    <property type="entry name" value="Acetyltransf_2"/>
    <property type="match status" value="1"/>
</dbReference>
<dbReference type="AlphaFoldDB" id="A0A562PZD7"/>
<keyword evidence="4" id="KW-0808">Transferase</keyword>
<evidence type="ECO:0000256" key="2">
    <source>
        <dbReference type="RuleBase" id="RU003452"/>
    </source>
</evidence>
<dbReference type="PANTHER" id="PTHR11786">
    <property type="entry name" value="N-HYDROXYARYLAMINE O-ACETYLTRANSFERASE"/>
    <property type="match status" value="1"/>
</dbReference>
<evidence type="ECO:0000256" key="1">
    <source>
        <dbReference type="ARBA" id="ARBA00006547"/>
    </source>
</evidence>